<dbReference type="InterPro" id="IPR020846">
    <property type="entry name" value="MFS_dom"/>
</dbReference>
<feature type="transmembrane region" description="Helical" evidence="6">
    <location>
        <begin position="384"/>
        <end position="403"/>
    </location>
</feature>
<comment type="caution">
    <text evidence="8">The sequence shown here is derived from an EMBL/GenBank/DDBJ whole genome shotgun (WGS) entry which is preliminary data.</text>
</comment>
<gene>
    <name evidence="8" type="ORF">GNZ13_09590</name>
</gene>
<dbReference type="Proteomes" id="UP000655523">
    <property type="component" value="Unassembled WGS sequence"/>
</dbReference>
<keyword evidence="4 6" id="KW-1133">Transmembrane helix</keyword>
<keyword evidence="3 6" id="KW-0812">Transmembrane</keyword>
<organism evidence="8 9">
    <name type="scientific">Paraburkholderia elongata</name>
    <dbReference type="NCBI Taxonomy" id="2675747"/>
    <lineage>
        <taxon>Bacteria</taxon>
        <taxon>Pseudomonadati</taxon>
        <taxon>Pseudomonadota</taxon>
        <taxon>Betaproteobacteria</taxon>
        <taxon>Burkholderiales</taxon>
        <taxon>Burkholderiaceae</taxon>
        <taxon>Paraburkholderia</taxon>
    </lineage>
</organism>
<evidence type="ECO:0000256" key="6">
    <source>
        <dbReference type="SAM" id="Phobius"/>
    </source>
</evidence>
<dbReference type="InterPro" id="IPR011701">
    <property type="entry name" value="MFS"/>
</dbReference>
<evidence type="ECO:0000256" key="1">
    <source>
        <dbReference type="ARBA" id="ARBA00004127"/>
    </source>
</evidence>
<keyword evidence="5 6" id="KW-0472">Membrane</keyword>
<keyword evidence="2" id="KW-0813">Transport</keyword>
<feature type="transmembrane region" description="Helical" evidence="6">
    <location>
        <begin position="317"/>
        <end position="342"/>
    </location>
</feature>
<feature type="transmembrane region" description="Helical" evidence="6">
    <location>
        <begin position="64"/>
        <end position="86"/>
    </location>
</feature>
<reference evidence="8 9" key="1">
    <citation type="submission" date="2019-11" db="EMBL/GenBank/DDBJ databases">
        <title>Metabolism of dissolved organic matter in forest soils.</title>
        <authorList>
            <person name="Cyle K.T."/>
            <person name="Wilhelm R.C."/>
            <person name="Martinez C.E."/>
        </authorList>
    </citation>
    <scope>NUCLEOTIDE SEQUENCE [LARGE SCALE GENOMIC DNA]</scope>
    <source>
        <strain evidence="8 9">5N</strain>
    </source>
</reference>
<comment type="subcellular location">
    <subcellularLocation>
        <location evidence="1">Endomembrane system</location>
        <topology evidence="1">Multi-pass membrane protein</topology>
    </subcellularLocation>
</comment>
<dbReference type="PANTHER" id="PTHR23501:SF191">
    <property type="entry name" value="VACUOLAR BASIC AMINO ACID TRANSPORTER 4"/>
    <property type="match status" value="1"/>
</dbReference>
<dbReference type="Gene3D" id="1.20.1250.20">
    <property type="entry name" value="MFS general substrate transporter like domains"/>
    <property type="match status" value="1"/>
</dbReference>
<feature type="transmembrane region" description="Helical" evidence="6">
    <location>
        <begin position="156"/>
        <end position="178"/>
    </location>
</feature>
<feature type="transmembrane region" description="Helical" evidence="6">
    <location>
        <begin position="184"/>
        <end position="205"/>
    </location>
</feature>
<feature type="transmembrane region" description="Helical" evidence="6">
    <location>
        <begin position="98"/>
        <end position="117"/>
    </location>
</feature>
<feature type="transmembrane region" description="Helical" evidence="6">
    <location>
        <begin position="226"/>
        <end position="246"/>
    </location>
</feature>
<dbReference type="PANTHER" id="PTHR23501">
    <property type="entry name" value="MAJOR FACILITATOR SUPERFAMILY"/>
    <property type="match status" value="1"/>
</dbReference>
<dbReference type="GO" id="GO:0022857">
    <property type="term" value="F:transmembrane transporter activity"/>
    <property type="evidence" value="ECO:0007669"/>
    <property type="project" value="InterPro"/>
</dbReference>
<evidence type="ECO:0000313" key="8">
    <source>
        <dbReference type="EMBL" id="NPT54855.1"/>
    </source>
</evidence>
<dbReference type="SUPFAM" id="SSF103473">
    <property type="entry name" value="MFS general substrate transporter"/>
    <property type="match status" value="1"/>
</dbReference>
<evidence type="ECO:0000256" key="3">
    <source>
        <dbReference type="ARBA" id="ARBA00022692"/>
    </source>
</evidence>
<dbReference type="PROSITE" id="PS50850">
    <property type="entry name" value="MFS"/>
    <property type="match status" value="1"/>
</dbReference>
<dbReference type="AlphaFoldDB" id="A0A972SKQ8"/>
<sequence length="411" mass="42886">MKIAWRSIAMGTSYEAAAGAESSTIRAARSIVALSGLALVITVPFAMVSALPEMARQFKEVGNGAFVAQMVLALPVLAMLIGAPLGGWIADIIGIRRCLLTALLAYVAAGAICLVAPNLPVLIVARLLLGLCGAAAATMCTALTAEWYLGTERNRILGYAHAVVLIYNILMLVSGGWLVDHINWRAPSVFYFIGALTLAAAYLATRDQSGTRSVRQSHASVGSNQVRLWPLYLLSFLLAFGAAVPALQGPFLLSGAGVASSFARGLILVVTIVTGALASAAYAALRKRLHHSTLILVSSLTMGIGIALTGIRAGDIGLIVVGYIIGGIGYGLYIPVISAIVLDATPPDMRNRAVGLMNGAIMLATIGNPLVVSLLRRSFELPKALVVVGIALAFVGPVFVLFFRPGQRAVA</sequence>
<dbReference type="Pfam" id="PF07690">
    <property type="entry name" value="MFS_1"/>
    <property type="match status" value="1"/>
</dbReference>
<evidence type="ECO:0000256" key="4">
    <source>
        <dbReference type="ARBA" id="ARBA00022989"/>
    </source>
</evidence>
<protein>
    <submittedName>
        <fullName evidence="8">MFS transporter</fullName>
    </submittedName>
</protein>
<dbReference type="GO" id="GO:0005886">
    <property type="term" value="C:plasma membrane"/>
    <property type="evidence" value="ECO:0007669"/>
    <property type="project" value="TreeGrafter"/>
</dbReference>
<name>A0A972SKQ8_9BURK</name>
<evidence type="ECO:0000313" key="9">
    <source>
        <dbReference type="Proteomes" id="UP000655523"/>
    </source>
</evidence>
<evidence type="ECO:0000256" key="2">
    <source>
        <dbReference type="ARBA" id="ARBA00022448"/>
    </source>
</evidence>
<feature type="transmembrane region" description="Helical" evidence="6">
    <location>
        <begin position="266"/>
        <end position="285"/>
    </location>
</feature>
<proteinExistence type="predicted"/>
<keyword evidence="9" id="KW-1185">Reference proteome</keyword>
<dbReference type="EMBL" id="WOEZ01000044">
    <property type="protein sequence ID" value="NPT54855.1"/>
    <property type="molecule type" value="Genomic_DNA"/>
</dbReference>
<dbReference type="InterPro" id="IPR036259">
    <property type="entry name" value="MFS_trans_sf"/>
</dbReference>
<feature type="transmembrane region" description="Helical" evidence="6">
    <location>
        <begin position="292"/>
        <end position="311"/>
    </location>
</feature>
<feature type="domain" description="Major facilitator superfamily (MFS) profile" evidence="7">
    <location>
        <begin position="28"/>
        <end position="408"/>
    </location>
</feature>
<evidence type="ECO:0000259" key="7">
    <source>
        <dbReference type="PROSITE" id="PS50850"/>
    </source>
</evidence>
<dbReference type="GO" id="GO:0012505">
    <property type="term" value="C:endomembrane system"/>
    <property type="evidence" value="ECO:0007669"/>
    <property type="project" value="UniProtKB-SubCell"/>
</dbReference>
<feature type="transmembrane region" description="Helical" evidence="6">
    <location>
        <begin position="31"/>
        <end position="52"/>
    </location>
</feature>
<evidence type="ECO:0000256" key="5">
    <source>
        <dbReference type="ARBA" id="ARBA00023136"/>
    </source>
</evidence>
<feature type="transmembrane region" description="Helical" evidence="6">
    <location>
        <begin position="123"/>
        <end position="149"/>
    </location>
</feature>
<feature type="transmembrane region" description="Helical" evidence="6">
    <location>
        <begin position="354"/>
        <end position="372"/>
    </location>
</feature>
<accession>A0A972SKQ8</accession>